<keyword evidence="5" id="KW-1185">Reference proteome</keyword>
<evidence type="ECO:0000313" key="5">
    <source>
        <dbReference type="Proteomes" id="UP000237752"/>
    </source>
</evidence>
<dbReference type="CDD" id="cd01148">
    <property type="entry name" value="TroA_a"/>
    <property type="match status" value="1"/>
</dbReference>
<sequence length="341" mass="36256">MRYRVAVLTKCLAVTIVALVAVAGCGSAVADKQATSSRSAVAKGKQTAYPLAVESCGVTQTYDAPPQRAVTLTSTATETMLELGLGDRMVGTAYLKGRKIGPQYKSAYDKIPVLAAGQPSMEQLLAANPDFVYAGYGDGFSASTGHTRQQLQDLGIKTHLSPVGCTDEPKTLQDMPDELKTIGKIFNVNAAAEKAVKKFDATVDKVKDAVKGSDRPKVFLYNSGTDAPQTVGGWAYASVMIDAAGGRNILADEPLRWGKVSWEQVAAANPDIILIYDYLDPSVESKIATLKDIPALADTTAIKKGNFATISLSLAQPGPRSAEGVEQLAEQFHPDLYPKKK</sequence>
<dbReference type="PROSITE" id="PS51257">
    <property type="entry name" value="PROKAR_LIPOPROTEIN"/>
    <property type="match status" value="1"/>
</dbReference>
<feature type="domain" description="Fe/B12 periplasmic-binding" evidence="3">
    <location>
        <begin position="68"/>
        <end position="340"/>
    </location>
</feature>
<dbReference type="InterPro" id="IPR002491">
    <property type="entry name" value="ABC_transptr_periplasmic_BD"/>
</dbReference>
<dbReference type="PANTHER" id="PTHR30535:SF7">
    <property type="entry name" value="IRON(III) DICITRATE-BINDING PROTEIN"/>
    <property type="match status" value="1"/>
</dbReference>
<proteinExistence type="inferred from homology"/>
<reference evidence="4 5" key="1">
    <citation type="submission" date="2018-03" db="EMBL/GenBank/DDBJ databases">
        <title>Genomic Encyclopedia of Archaeal and Bacterial Type Strains, Phase II (KMG-II): from individual species to whole genera.</title>
        <authorList>
            <person name="Goeker M."/>
        </authorList>
    </citation>
    <scope>NUCLEOTIDE SEQUENCE [LARGE SCALE GENOMIC DNA]</scope>
    <source>
        <strain evidence="4 5">DSM 100065</strain>
    </source>
</reference>
<dbReference type="EMBL" id="PVUE01000001">
    <property type="protein sequence ID" value="PRZ44146.1"/>
    <property type="molecule type" value="Genomic_DNA"/>
</dbReference>
<dbReference type="Gene3D" id="3.40.50.1980">
    <property type="entry name" value="Nitrogenase molybdenum iron protein domain"/>
    <property type="match status" value="2"/>
</dbReference>
<feature type="signal peptide" evidence="2">
    <location>
        <begin position="1"/>
        <end position="23"/>
    </location>
</feature>
<evidence type="ECO:0000256" key="2">
    <source>
        <dbReference type="SAM" id="SignalP"/>
    </source>
</evidence>
<dbReference type="SUPFAM" id="SSF53807">
    <property type="entry name" value="Helical backbone' metal receptor"/>
    <property type="match status" value="1"/>
</dbReference>
<feature type="chain" id="PRO_5038468338" evidence="2">
    <location>
        <begin position="24"/>
        <end position="341"/>
    </location>
</feature>
<dbReference type="PANTHER" id="PTHR30535">
    <property type="entry name" value="VITAMIN B12-BINDING PROTEIN"/>
    <property type="match status" value="1"/>
</dbReference>
<evidence type="ECO:0000259" key="3">
    <source>
        <dbReference type="PROSITE" id="PS50983"/>
    </source>
</evidence>
<evidence type="ECO:0000256" key="1">
    <source>
        <dbReference type="ARBA" id="ARBA00008814"/>
    </source>
</evidence>
<keyword evidence="2" id="KW-0732">Signal</keyword>
<comment type="caution">
    <text evidence="4">The sequence shown here is derived from an EMBL/GenBank/DDBJ whole genome shotgun (WGS) entry which is preliminary data.</text>
</comment>
<dbReference type="InterPro" id="IPR050902">
    <property type="entry name" value="ABC_Transporter_SBP"/>
</dbReference>
<name>A0A2T1A6C8_9ACTN</name>
<comment type="similarity">
    <text evidence="1">Belongs to the bacterial solute-binding protein 8 family.</text>
</comment>
<dbReference type="AlphaFoldDB" id="A0A2T1A6C8"/>
<dbReference type="Proteomes" id="UP000237752">
    <property type="component" value="Unassembled WGS sequence"/>
</dbReference>
<evidence type="ECO:0000313" key="4">
    <source>
        <dbReference type="EMBL" id="PRZ44146.1"/>
    </source>
</evidence>
<dbReference type="Pfam" id="PF01497">
    <property type="entry name" value="Peripla_BP_2"/>
    <property type="match status" value="1"/>
</dbReference>
<protein>
    <submittedName>
        <fullName evidence="4">Iron complex transport system substrate-binding protein</fullName>
    </submittedName>
</protein>
<dbReference type="RefSeq" id="WP_177557456.1">
    <property type="nucleotide sequence ID" value="NZ_PVUE01000001.1"/>
</dbReference>
<dbReference type="PROSITE" id="PS50983">
    <property type="entry name" value="FE_B12_PBP"/>
    <property type="match status" value="1"/>
</dbReference>
<accession>A0A2T1A6C8</accession>
<organism evidence="4 5">
    <name type="scientific">Antricoccus suffuscus</name>
    <dbReference type="NCBI Taxonomy" id="1629062"/>
    <lineage>
        <taxon>Bacteria</taxon>
        <taxon>Bacillati</taxon>
        <taxon>Actinomycetota</taxon>
        <taxon>Actinomycetes</taxon>
        <taxon>Geodermatophilales</taxon>
        <taxon>Antricoccaceae</taxon>
        <taxon>Antricoccus</taxon>
    </lineage>
</organism>
<gene>
    <name evidence="4" type="ORF">CLV47_101271</name>
</gene>